<organism evidence="6 7">
    <name type="scientific">Nocardia tenerifensis</name>
    <dbReference type="NCBI Taxonomy" id="228006"/>
    <lineage>
        <taxon>Bacteria</taxon>
        <taxon>Bacillati</taxon>
        <taxon>Actinomycetota</taxon>
        <taxon>Actinomycetes</taxon>
        <taxon>Mycobacteriales</taxon>
        <taxon>Nocardiaceae</taxon>
        <taxon>Nocardia</taxon>
    </lineage>
</organism>
<dbReference type="OrthoDB" id="4080114at2"/>
<evidence type="ECO:0000313" key="7">
    <source>
        <dbReference type="Proteomes" id="UP000247569"/>
    </source>
</evidence>
<dbReference type="GO" id="GO:0016042">
    <property type="term" value="P:lipid catabolic process"/>
    <property type="evidence" value="ECO:0007669"/>
    <property type="project" value="UniProtKB-UniRule"/>
</dbReference>
<evidence type="ECO:0000256" key="3">
    <source>
        <dbReference type="ARBA" id="ARBA00023098"/>
    </source>
</evidence>
<feature type="domain" description="PNPLA" evidence="5">
    <location>
        <begin position="43"/>
        <end position="214"/>
    </location>
</feature>
<comment type="caution">
    <text evidence="6">The sequence shown here is derived from an EMBL/GenBank/DDBJ whole genome shotgun (WGS) entry which is preliminary data.</text>
</comment>
<reference evidence="6 7" key="1">
    <citation type="submission" date="2018-05" db="EMBL/GenBank/DDBJ databases">
        <title>Genomic Encyclopedia of Type Strains, Phase IV (KMG-IV): sequencing the most valuable type-strain genomes for metagenomic binning, comparative biology and taxonomic classification.</title>
        <authorList>
            <person name="Goeker M."/>
        </authorList>
    </citation>
    <scope>NUCLEOTIDE SEQUENCE [LARGE SCALE GENOMIC DNA]</scope>
    <source>
        <strain evidence="6 7">DSM 44704</strain>
    </source>
</reference>
<dbReference type="Gene3D" id="3.40.1090.10">
    <property type="entry name" value="Cytosolic phospholipase A2 catalytic domain"/>
    <property type="match status" value="2"/>
</dbReference>
<evidence type="ECO:0000256" key="1">
    <source>
        <dbReference type="ARBA" id="ARBA00022801"/>
    </source>
</evidence>
<sequence>MTPAPALSYRGPVTSTPTVSAVAEMIRARRAAGSRADGNRLVLVIEGGGSRGVYSSGMVSALEELGLGAVFDAVYGTSAGAINGAWLLGGRAIAGMRSWTDPVIMRRAIDPARLLRGRPAFDLRYLVHQVYDGLEGMNFPAILANPTTFHPIATDIRTGRAVDLHPHIVDKRTLKRALRASAGLPILAGPPVPLGDAHYFDGGLTETVPIRTAVRDGATHALVLRTRRVDEQRPPASLLHRVVGGGYLRATAPGAYRAWIQRPHQQAIEDRALAQLGDAVLQIHPPAGSPDVDSAARDVTLLAKALDIGRRAVHSVLSDTARVA</sequence>
<protein>
    <submittedName>
        <fullName evidence="6">Patatin-like phospholipase</fullName>
    </submittedName>
</protein>
<dbReference type="Proteomes" id="UP000247569">
    <property type="component" value="Unassembled WGS sequence"/>
</dbReference>
<dbReference type="SUPFAM" id="SSF52151">
    <property type="entry name" value="FabD/lysophospholipase-like"/>
    <property type="match status" value="1"/>
</dbReference>
<feature type="short sequence motif" description="DGA/G" evidence="4">
    <location>
        <begin position="201"/>
        <end position="203"/>
    </location>
</feature>
<dbReference type="AlphaFoldDB" id="A0A318K743"/>
<dbReference type="InterPro" id="IPR002641">
    <property type="entry name" value="PNPLA_dom"/>
</dbReference>
<name>A0A318K743_9NOCA</name>
<evidence type="ECO:0000259" key="5">
    <source>
        <dbReference type="PROSITE" id="PS51635"/>
    </source>
</evidence>
<dbReference type="InterPro" id="IPR050301">
    <property type="entry name" value="NTE"/>
</dbReference>
<dbReference type="InterPro" id="IPR037483">
    <property type="entry name" value="YjjU-like"/>
</dbReference>
<feature type="short sequence motif" description="GXGXXG" evidence="4">
    <location>
        <begin position="47"/>
        <end position="52"/>
    </location>
</feature>
<gene>
    <name evidence="6" type="ORF">DFR70_103105</name>
</gene>
<feature type="short sequence motif" description="GXSXG" evidence="4">
    <location>
        <begin position="76"/>
        <end position="80"/>
    </location>
</feature>
<evidence type="ECO:0000313" key="6">
    <source>
        <dbReference type="EMBL" id="PXX66358.1"/>
    </source>
</evidence>
<feature type="active site" description="Nucleophile" evidence="4">
    <location>
        <position position="78"/>
    </location>
</feature>
<dbReference type="Pfam" id="PF01734">
    <property type="entry name" value="Patatin"/>
    <property type="match status" value="1"/>
</dbReference>
<proteinExistence type="predicted"/>
<keyword evidence="7" id="KW-1185">Reference proteome</keyword>
<feature type="active site" description="Proton acceptor" evidence="4">
    <location>
        <position position="201"/>
    </location>
</feature>
<dbReference type="PANTHER" id="PTHR14226">
    <property type="entry name" value="NEUROPATHY TARGET ESTERASE/SWISS CHEESE D.MELANOGASTER"/>
    <property type="match status" value="1"/>
</dbReference>
<keyword evidence="1 4" id="KW-0378">Hydrolase</keyword>
<keyword evidence="3 4" id="KW-0443">Lipid metabolism</keyword>
<dbReference type="CDD" id="cd07208">
    <property type="entry name" value="Pat_hypo_Ecoli_yjju_like"/>
    <property type="match status" value="1"/>
</dbReference>
<dbReference type="PROSITE" id="PS51635">
    <property type="entry name" value="PNPLA"/>
    <property type="match status" value="1"/>
</dbReference>
<accession>A0A318K743</accession>
<evidence type="ECO:0000256" key="2">
    <source>
        <dbReference type="ARBA" id="ARBA00022963"/>
    </source>
</evidence>
<dbReference type="EMBL" id="QJKF01000003">
    <property type="protein sequence ID" value="PXX66358.1"/>
    <property type="molecule type" value="Genomic_DNA"/>
</dbReference>
<dbReference type="InterPro" id="IPR016035">
    <property type="entry name" value="Acyl_Trfase/lysoPLipase"/>
</dbReference>
<dbReference type="PANTHER" id="PTHR14226:SF64">
    <property type="entry name" value="PNPLA DOMAIN-CONTAINING PROTEIN"/>
    <property type="match status" value="1"/>
</dbReference>
<keyword evidence="2 4" id="KW-0442">Lipid degradation</keyword>
<dbReference type="GO" id="GO:0016787">
    <property type="term" value="F:hydrolase activity"/>
    <property type="evidence" value="ECO:0007669"/>
    <property type="project" value="UniProtKB-UniRule"/>
</dbReference>
<evidence type="ECO:0000256" key="4">
    <source>
        <dbReference type="PROSITE-ProRule" id="PRU01161"/>
    </source>
</evidence>